<accession>A0A940WSS6</accession>
<dbReference type="EMBL" id="JAGKSQ010000004">
    <property type="protein sequence ID" value="MBP3951830.1"/>
    <property type="molecule type" value="Genomic_DNA"/>
</dbReference>
<dbReference type="AlphaFoldDB" id="A0A940WSS6"/>
<proteinExistence type="predicted"/>
<reference evidence="2" key="1">
    <citation type="submission" date="2021-03" db="EMBL/GenBank/DDBJ databases">
        <title>Bacillus suaedae sp. nov., isolated from Suaeda aralocaspica.</title>
        <authorList>
            <person name="Lei R.F.R."/>
        </authorList>
    </citation>
    <scope>NUCLEOTIDE SEQUENCE</scope>
    <source>
        <strain evidence="2">YZJH907-2</strain>
    </source>
</reference>
<protein>
    <submittedName>
        <fullName evidence="2">Uncharacterized protein</fullName>
    </submittedName>
</protein>
<name>A0A940WSS6_9BACI</name>
<dbReference type="RefSeq" id="WP_210597518.1">
    <property type="nucleotide sequence ID" value="NZ_JAGKSQ010000004.1"/>
</dbReference>
<feature type="region of interest" description="Disordered" evidence="1">
    <location>
        <begin position="1"/>
        <end position="21"/>
    </location>
</feature>
<comment type="caution">
    <text evidence="2">The sequence shown here is derived from an EMBL/GenBank/DDBJ whole genome shotgun (WGS) entry which is preliminary data.</text>
</comment>
<evidence type="ECO:0000256" key="1">
    <source>
        <dbReference type="SAM" id="MobiDB-lite"/>
    </source>
</evidence>
<gene>
    <name evidence="2" type="ORF">J7W16_11875</name>
</gene>
<dbReference type="Proteomes" id="UP000678228">
    <property type="component" value="Unassembled WGS sequence"/>
</dbReference>
<evidence type="ECO:0000313" key="3">
    <source>
        <dbReference type="Proteomes" id="UP000678228"/>
    </source>
</evidence>
<evidence type="ECO:0000313" key="2">
    <source>
        <dbReference type="EMBL" id="MBP3951830.1"/>
    </source>
</evidence>
<keyword evidence="3" id="KW-1185">Reference proteome</keyword>
<sequence>MTGINLYSERNHGGGFLASPTVLEPNEEGTYSIEYILGSIEEIPEMTSAPNKEQLDELREKAVNANLVIYYENEKIKSFALDKAR</sequence>
<organism evidence="2 3">
    <name type="scientific">Halalkalibacter suaedae</name>
    <dbReference type="NCBI Taxonomy" id="2822140"/>
    <lineage>
        <taxon>Bacteria</taxon>
        <taxon>Bacillati</taxon>
        <taxon>Bacillota</taxon>
        <taxon>Bacilli</taxon>
        <taxon>Bacillales</taxon>
        <taxon>Bacillaceae</taxon>
        <taxon>Halalkalibacter</taxon>
    </lineage>
</organism>